<dbReference type="Proteomes" id="UP000265341">
    <property type="component" value="Unassembled WGS sequence"/>
</dbReference>
<dbReference type="InterPro" id="IPR036249">
    <property type="entry name" value="Thioredoxin-like_sf"/>
</dbReference>
<dbReference type="Pfam" id="PF00085">
    <property type="entry name" value="Thioredoxin"/>
    <property type="match status" value="1"/>
</dbReference>
<sequence length="142" mass="14987">MSTVATCSSCGAKNRLGTPPAGQVPVCGACKKPLPWLVEAGEGGLTPELQAGVPVLVDFWAQWCAPCRAVAPVLEELARELAGKLKVVKLDVERHPLPASAYQVHSIPTLILFKNGQPAERIVGAVPKAALLARLSPHLQKN</sequence>
<evidence type="ECO:0000313" key="9">
    <source>
        <dbReference type="Proteomes" id="UP000265341"/>
    </source>
</evidence>
<comment type="similarity">
    <text evidence="1">Belongs to the thioredoxin family.</text>
</comment>
<keyword evidence="5" id="KW-0676">Redox-active center</keyword>
<dbReference type="OrthoDB" id="9790390at2"/>
<keyword evidence="9" id="KW-1185">Reference proteome</keyword>
<evidence type="ECO:0000256" key="3">
    <source>
        <dbReference type="ARBA" id="ARBA00022982"/>
    </source>
</evidence>
<dbReference type="InterPro" id="IPR005746">
    <property type="entry name" value="Thioredoxin"/>
</dbReference>
<evidence type="ECO:0000259" key="7">
    <source>
        <dbReference type="PROSITE" id="PS51352"/>
    </source>
</evidence>
<evidence type="ECO:0000313" key="8">
    <source>
        <dbReference type="EMBL" id="RIH87986.1"/>
    </source>
</evidence>
<keyword evidence="3" id="KW-0249">Electron transport</keyword>
<evidence type="ECO:0000256" key="4">
    <source>
        <dbReference type="ARBA" id="ARBA00023157"/>
    </source>
</evidence>
<keyword evidence="4" id="KW-1015">Disulfide bond</keyword>
<dbReference type="FunFam" id="3.40.30.10:FF:000001">
    <property type="entry name" value="Thioredoxin"/>
    <property type="match status" value="1"/>
</dbReference>
<keyword evidence="2" id="KW-0813">Transport</keyword>
<dbReference type="CDD" id="cd02947">
    <property type="entry name" value="TRX_family"/>
    <property type="match status" value="1"/>
</dbReference>
<evidence type="ECO:0000256" key="1">
    <source>
        <dbReference type="ARBA" id="ARBA00008987"/>
    </source>
</evidence>
<dbReference type="Gene3D" id="2.30.30.380">
    <property type="entry name" value="Zn-finger domain of Sec23/24"/>
    <property type="match status" value="1"/>
</dbReference>
<comment type="caution">
    <text evidence="8">The sequence shown here is derived from an EMBL/GenBank/DDBJ whole genome shotgun (WGS) entry which is preliminary data.</text>
</comment>
<dbReference type="InterPro" id="IPR013766">
    <property type="entry name" value="Thioredoxin_domain"/>
</dbReference>
<accession>A0A399EX21</accession>
<dbReference type="GO" id="GO:0015035">
    <property type="term" value="F:protein-disulfide reductase activity"/>
    <property type="evidence" value="ECO:0007669"/>
    <property type="project" value="UniProtKB-UniRule"/>
</dbReference>
<dbReference type="NCBIfam" id="TIGR01068">
    <property type="entry name" value="thioredoxin"/>
    <property type="match status" value="1"/>
</dbReference>
<dbReference type="Gene3D" id="3.40.30.10">
    <property type="entry name" value="Glutaredoxin"/>
    <property type="match status" value="1"/>
</dbReference>
<dbReference type="PROSITE" id="PS00194">
    <property type="entry name" value="THIOREDOXIN_1"/>
    <property type="match status" value="1"/>
</dbReference>
<evidence type="ECO:0000256" key="6">
    <source>
        <dbReference type="NCBIfam" id="TIGR01068"/>
    </source>
</evidence>
<name>A0A399EX21_9DEIN</name>
<dbReference type="GO" id="GO:0045454">
    <property type="term" value="P:cell redox homeostasis"/>
    <property type="evidence" value="ECO:0007669"/>
    <property type="project" value="TreeGrafter"/>
</dbReference>
<evidence type="ECO:0000256" key="5">
    <source>
        <dbReference type="ARBA" id="ARBA00023284"/>
    </source>
</evidence>
<dbReference type="AlphaFoldDB" id="A0A399EX21"/>
<dbReference type="SUPFAM" id="SSF52833">
    <property type="entry name" value="Thioredoxin-like"/>
    <property type="match status" value="1"/>
</dbReference>
<dbReference type="InterPro" id="IPR017937">
    <property type="entry name" value="Thioredoxin_CS"/>
</dbReference>
<organism evidence="8 9">
    <name type="scientific">Calidithermus roseus</name>
    <dbReference type="NCBI Taxonomy" id="1644118"/>
    <lineage>
        <taxon>Bacteria</taxon>
        <taxon>Thermotogati</taxon>
        <taxon>Deinococcota</taxon>
        <taxon>Deinococci</taxon>
        <taxon>Thermales</taxon>
        <taxon>Thermaceae</taxon>
        <taxon>Calidithermus</taxon>
    </lineage>
</organism>
<proteinExistence type="inferred from homology"/>
<dbReference type="GO" id="GO:0005829">
    <property type="term" value="C:cytosol"/>
    <property type="evidence" value="ECO:0007669"/>
    <property type="project" value="TreeGrafter"/>
</dbReference>
<evidence type="ECO:0000256" key="2">
    <source>
        <dbReference type="ARBA" id="ARBA00022448"/>
    </source>
</evidence>
<protein>
    <recommendedName>
        <fullName evidence="6">Thioredoxin</fullName>
    </recommendedName>
</protein>
<dbReference type="PROSITE" id="PS51352">
    <property type="entry name" value="THIOREDOXIN_2"/>
    <property type="match status" value="1"/>
</dbReference>
<gene>
    <name evidence="8" type="primary">trxA_2</name>
    <name evidence="8" type="ORF">Mrose_01053</name>
</gene>
<dbReference type="EMBL" id="QWLA01000014">
    <property type="protein sequence ID" value="RIH87986.1"/>
    <property type="molecule type" value="Genomic_DNA"/>
</dbReference>
<dbReference type="PANTHER" id="PTHR45663:SF11">
    <property type="entry name" value="GEO12009P1"/>
    <property type="match status" value="1"/>
</dbReference>
<dbReference type="PRINTS" id="PR00421">
    <property type="entry name" value="THIOREDOXIN"/>
</dbReference>
<dbReference type="RefSeq" id="WP_119276383.1">
    <property type="nucleotide sequence ID" value="NZ_QWLA01000014.1"/>
</dbReference>
<reference evidence="8 9" key="1">
    <citation type="submission" date="2018-08" db="EMBL/GenBank/DDBJ databases">
        <title>Meiothermus roseus NBRC 110900 genome sequencing project.</title>
        <authorList>
            <person name="Da Costa M.S."/>
            <person name="Albuquerque L."/>
            <person name="Raposo P."/>
            <person name="Froufe H.J.C."/>
            <person name="Barroso C.S."/>
            <person name="Egas C."/>
        </authorList>
    </citation>
    <scope>NUCLEOTIDE SEQUENCE [LARGE SCALE GENOMIC DNA]</scope>
    <source>
        <strain evidence="8 9">NBRC 110900</strain>
    </source>
</reference>
<feature type="domain" description="Thioredoxin" evidence="7">
    <location>
        <begin position="18"/>
        <end position="140"/>
    </location>
</feature>
<dbReference type="PANTHER" id="PTHR45663">
    <property type="entry name" value="GEO12009P1"/>
    <property type="match status" value="1"/>
</dbReference>